<protein>
    <recommendedName>
        <fullName evidence="4">Plasmid replication protein RepB</fullName>
    </recommendedName>
</protein>
<accession>A0A5N3RX74</accession>
<reference evidence="2 3" key="1">
    <citation type="submission" date="2019-09" db="EMBL/GenBank/DDBJ databases">
        <title>Vibrio Fortis S7-72.</title>
        <authorList>
            <person name="Das S.K."/>
        </authorList>
    </citation>
    <scope>NUCLEOTIDE SEQUENCE [LARGE SCALE GENOMIC DNA]</scope>
    <source>
        <strain evidence="2 3">S7-72</strain>
    </source>
</reference>
<evidence type="ECO:0000313" key="3">
    <source>
        <dbReference type="Proteomes" id="UP000326687"/>
    </source>
</evidence>
<dbReference type="EMBL" id="VXDD01000007">
    <property type="protein sequence ID" value="KAB0299143.1"/>
    <property type="molecule type" value="Genomic_DNA"/>
</dbReference>
<gene>
    <name evidence="1" type="ORF">F2Z80_25225</name>
    <name evidence="2" type="ORF">F2Z80_25285</name>
</gene>
<evidence type="ECO:0008006" key="4">
    <source>
        <dbReference type="Google" id="ProtNLM"/>
    </source>
</evidence>
<comment type="caution">
    <text evidence="2">The sequence shown here is derived from an EMBL/GenBank/DDBJ whole genome shotgun (WGS) entry which is preliminary data.</text>
</comment>
<dbReference type="EMBL" id="VXDD01000007">
    <property type="protein sequence ID" value="KAB0299154.1"/>
    <property type="molecule type" value="Genomic_DNA"/>
</dbReference>
<name>A0A5N3RX74_9VIBR</name>
<dbReference type="RefSeq" id="WP_150897771.1">
    <property type="nucleotide sequence ID" value="NZ_VXDD01000007.1"/>
</dbReference>
<sequence length="80" mass="9187">MKLEQDRIRLLFDQGALKKAVITFVELEAKEYRVHFVSRVGDNVVCVKARTSEERIFKSLDAAVSFVKKIGFKKSVEVQL</sequence>
<evidence type="ECO:0000313" key="1">
    <source>
        <dbReference type="EMBL" id="KAB0299143.1"/>
    </source>
</evidence>
<organism evidence="2 3">
    <name type="scientific">Vibrio fortis</name>
    <dbReference type="NCBI Taxonomy" id="212667"/>
    <lineage>
        <taxon>Bacteria</taxon>
        <taxon>Pseudomonadati</taxon>
        <taxon>Pseudomonadota</taxon>
        <taxon>Gammaproteobacteria</taxon>
        <taxon>Vibrionales</taxon>
        <taxon>Vibrionaceae</taxon>
        <taxon>Vibrio</taxon>
    </lineage>
</organism>
<proteinExistence type="predicted"/>
<dbReference type="Proteomes" id="UP000326687">
    <property type="component" value="Unassembled WGS sequence"/>
</dbReference>
<dbReference type="AlphaFoldDB" id="A0A5N3RX74"/>
<evidence type="ECO:0000313" key="2">
    <source>
        <dbReference type="EMBL" id="KAB0299154.1"/>
    </source>
</evidence>